<name>A0A1M4T9V0_9FIRM</name>
<evidence type="ECO:0000313" key="3">
    <source>
        <dbReference type="Proteomes" id="UP000184196"/>
    </source>
</evidence>
<keyword evidence="1" id="KW-0472">Membrane</keyword>
<evidence type="ECO:0000256" key="1">
    <source>
        <dbReference type="SAM" id="Phobius"/>
    </source>
</evidence>
<keyword evidence="3" id="KW-1185">Reference proteome</keyword>
<keyword evidence="1" id="KW-0812">Transmembrane</keyword>
<organism evidence="2 3">
    <name type="scientific">Desulfofundulus australicus DSM 11792</name>
    <dbReference type="NCBI Taxonomy" id="1121425"/>
    <lineage>
        <taxon>Bacteria</taxon>
        <taxon>Bacillati</taxon>
        <taxon>Bacillota</taxon>
        <taxon>Clostridia</taxon>
        <taxon>Eubacteriales</taxon>
        <taxon>Peptococcaceae</taxon>
        <taxon>Desulfofundulus</taxon>
    </lineage>
</organism>
<reference evidence="3" key="1">
    <citation type="submission" date="2016-11" db="EMBL/GenBank/DDBJ databases">
        <authorList>
            <person name="Varghese N."/>
            <person name="Submissions S."/>
        </authorList>
    </citation>
    <scope>NUCLEOTIDE SEQUENCE [LARGE SCALE GENOMIC DNA]</scope>
    <source>
        <strain evidence="3">DSM 11792</strain>
    </source>
</reference>
<sequence length="181" mass="20831">MGLWELVDKVLILLYKICGHPVIDYFLGTFLLALLAVVVGEFTISLVFLVNKNHLDRLNIRLANLQQLTMLALKLGDKRSYDACNKEANDTFGRVFFNMVGLSAAALWPAFFALAWMQLRFTGIEFPIPFTGLAVNYVFTFIICYILARMFFGRVKNRLPYFRNIHRMLMEYEKSSAPNIT</sequence>
<feature type="transmembrane region" description="Helical" evidence="1">
    <location>
        <begin position="25"/>
        <end position="50"/>
    </location>
</feature>
<accession>A0A1M4T9V0</accession>
<gene>
    <name evidence="2" type="ORF">SAMN02745218_00263</name>
</gene>
<protein>
    <submittedName>
        <fullName evidence="2">Uncharacterized protein</fullName>
    </submittedName>
</protein>
<dbReference type="OrthoDB" id="1806539at2"/>
<dbReference type="Proteomes" id="UP000184196">
    <property type="component" value="Unassembled WGS sequence"/>
</dbReference>
<proteinExistence type="predicted"/>
<keyword evidence="1" id="KW-1133">Transmembrane helix</keyword>
<dbReference type="EMBL" id="FQUW01000005">
    <property type="protein sequence ID" value="SHE41286.1"/>
    <property type="molecule type" value="Genomic_DNA"/>
</dbReference>
<dbReference type="AlphaFoldDB" id="A0A1M4T9V0"/>
<evidence type="ECO:0000313" key="2">
    <source>
        <dbReference type="EMBL" id="SHE41286.1"/>
    </source>
</evidence>
<feature type="transmembrane region" description="Helical" evidence="1">
    <location>
        <begin position="128"/>
        <end position="148"/>
    </location>
</feature>
<dbReference type="RefSeq" id="WP_073162590.1">
    <property type="nucleotide sequence ID" value="NZ_FQUW01000005.1"/>
</dbReference>
<feature type="transmembrane region" description="Helical" evidence="1">
    <location>
        <begin position="95"/>
        <end position="116"/>
    </location>
</feature>